<protein>
    <submittedName>
        <fullName evidence="1">Uncharacterized protein</fullName>
    </submittedName>
</protein>
<accession>A0A9W4RPE9</accession>
<gene>
    <name evidence="1" type="ORF">CGXH109_LOCUS41783</name>
</gene>
<sequence>MSLVIALDANIIVTLLLAIIQDISGTST</sequence>
<keyword evidence="2" id="KW-1185">Reference proteome</keyword>
<dbReference type="Proteomes" id="UP001152533">
    <property type="component" value="Unassembled WGS sequence"/>
</dbReference>
<dbReference type="EMBL" id="CAMGZC010000212">
    <property type="protein sequence ID" value="CAI0645063.1"/>
    <property type="molecule type" value="Genomic_DNA"/>
</dbReference>
<organism evidence="1 2">
    <name type="scientific">Colletotrichum noveboracense</name>
    <dbReference type="NCBI Taxonomy" id="2664923"/>
    <lineage>
        <taxon>Eukaryota</taxon>
        <taxon>Fungi</taxon>
        <taxon>Dikarya</taxon>
        <taxon>Ascomycota</taxon>
        <taxon>Pezizomycotina</taxon>
        <taxon>Sordariomycetes</taxon>
        <taxon>Hypocreomycetidae</taxon>
        <taxon>Glomerellales</taxon>
        <taxon>Glomerellaceae</taxon>
        <taxon>Colletotrichum</taxon>
        <taxon>Colletotrichum gloeosporioides species complex</taxon>
    </lineage>
</organism>
<proteinExistence type="predicted"/>
<evidence type="ECO:0000313" key="1">
    <source>
        <dbReference type="EMBL" id="CAI0645063.1"/>
    </source>
</evidence>
<evidence type="ECO:0000313" key="2">
    <source>
        <dbReference type="Proteomes" id="UP001152533"/>
    </source>
</evidence>
<name>A0A9W4RPE9_9PEZI</name>
<dbReference type="AlphaFoldDB" id="A0A9W4RPE9"/>
<reference evidence="1" key="1">
    <citation type="submission" date="2022-08" db="EMBL/GenBank/DDBJ databases">
        <authorList>
            <person name="Giroux E."/>
            <person name="Giroux E."/>
        </authorList>
    </citation>
    <scope>NUCLEOTIDE SEQUENCE</scope>
    <source>
        <strain evidence="1">H1091258</strain>
    </source>
</reference>
<comment type="caution">
    <text evidence="1">The sequence shown here is derived from an EMBL/GenBank/DDBJ whole genome shotgun (WGS) entry which is preliminary data.</text>
</comment>